<name>A0ABN6N7S1_9BACT</name>
<dbReference type="Proteomes" id="UP001162734">
    <property type="component" value="Chromosome"/>
</dbReference>
<organism evidence="2 3">
    <name type="scientific">Anaeromyxobacter paludicola</name>
    <dbReference type="NCBI Taxonomy" id="2918171"/>
    <lineage>
        <taxon>Bacteria</taxon>
        <taxon>Pseudomonadati</taxon>
        <taxon>Myxococcota</taxon>
        <taxon>Myxococcia</taxon>
        <taxon>Myxococcales</taxon>
        <taxon>Cystobacterineae</taxon>
        <taxon>Anaeromyxobacteraceae</taxon>
        <taxon>Anaeromyxobacter</taxon>
    </lineage>
</organism>
<keyword evidence="3" id="KW-1185">Reference proteome</keyword>
<proteinExistence type="predicted"/>
<dbReference type="InterPro" id="IPR006311">
    <property type="entry name" value="TAT_signal"/>
</dbReference>
<gene>
    <name evidence="2" type="ORF">AMPC_23550</name>
</gene>
<protein>
    <recommendedName>
        <fullName evidence="4">Secreted protein</fullName>
    </recommendedName>
</protein>
<evidence type="ECO:0000313" key="3">
    <source>
        <dbReference type="Proteomes" id="UP001162734"/>
    </source>
</evidence>
<dbReference type="PROSITE" id="PS51318">
    <property type="entry name" value="TAT"/>
    <property type="match status" value="1"/>
</dbReference>
<dbReference type="RefSeq" id="WP_248341049.1">
    <property type="nucleotide sequence ID" value="NZ_AP025592.1"/>
</dbReference>
<feature type="signal peptide" evidence="1">
    <location>
        <begin position="1"/>
        <end position="26"/>
    </location>
</feature>
<keyword evidence="1" id="KW-0732">Signal</keyword>
<evidence type="ECO:0000313" key="2">
    <source>
        <dbReference type="EMBL" id="BDG09242.1"/>
    </source>
</evidence>
<reference evidence="3" key="1">
    <citation type="journal article" date="2022" name="Int. J. Syst. Evol. Microbiol.">
        <title>Anaeromyxobacter oryzae sp. nov., Anaeromyxobacter diazotrophicus sp. nov. and Anaeromyxobacter paludicola sp. nov., isolated from paddy soils.</title>
        <authorList>
            <person name="Itoh H."/>
            <person name="Xu Z."/>
            <person name="Mise K."/>
            <person name="Masuda Y."/>
            <person name="Ushijima N."/>
            <person name="Hayakawa C."/>
            <person name="Shiratori Y."/>
            <person name="Senoo K."/>
        </authorList>
    </citation>
    <scope>NUCLEOTIDE SEQUENCE [LARGE SCALE GENOMIC DNA]</scope>
    <source>
        <strain evidence="3">Red630</strain>
    </source>
</reference>
<evidence type="ECO:0008006" key="4">
    <source>
        <dbReference type="Google" id="ProtNLM"/>
    </source>
</evidence>
<evidence type="ECO:0000256" key="1">
    <source>
        <dbReference type="SAM" id="SignalP"/>
    </source>
</evidence>
<sequence length="118" mass="13064">MRTVRRWTLALGAGAILALLAPAARAAPGAKAAKAGPARAGPADWQQEFADVCSKTQDAMTLSEPELRSLVTRCDALEPRLEALEESGRKVWLKRLQLCRDLYQFVLETKEQERKDKS</sequence>
<feature type="chain" id="PRO_5047238867" description="Secreted protein" evidence="1">
    <location>
        <begin position="27"/>
        <end position="118"/>
    </location>
</feature>
<accession>A0ABN6N7S1</accession>
<dbReference type="EMBL" id="AP025592">
    <property type="protein sequence ID" value="BDG09242.1"/>
    <property type="molecule type" value="Genomic_DNA"/>
</dbReference>